<gene>
    <name evidence="2" type="ordered locus">ETAE_3369</name>
</gene>
<keyword evidence="1" id="KW-0472">Membrane</keyword>
<evidence type="ECO:0000313" key="2">
    <source>
        <dbReference type="EMBL" id="ACY86200.1"/>
    </source>
</evidence>
<dbReference type="EMBL" id="CP001135">
    <property type="protein sequence ID" value="ACY86200.1"/>
    <property type="molecule type" value="Genomic_DNA"/>
</dbReference>
<keyword evidence="3" id="KW-1185">Reference proteome</keyword>
<accession>A0AAU8P6V0</accession>
<dbReference type="Proteomes" id="UP000002634">
    <property type="component" value="Chromosome"/>
</dbReference>
<proteinExistence type="predicted"/>
<protein>
    <submittedName>
        <fullName evidence="2">Uncharacterized protein</fullName>
    </submittedName>
</protein>
<dbReference type="KEGG" id="etr:ETAE_3369"/>
<keyword evidence="1" id="KW-0812">Transmembrane</keyword>
<name>A0AAU8P6V0_EDWPI</name>
<reference evidence="2 3" key="1">
    <citation type="journal article" date="2009" name="PLoS ONE">
        <title>Genome sequence of the versatile fish pathogen Edwardsiella tarda provides insights into its adaptation to broad host ranges and intracellular niches.</title>
        <authorList>
            <person name="Wang Q."/>
            <person name="Yang M."/>
            <person name="Xiao J."/>
            <person name="Wu H."/>
            <person name="Wang X."/>
            <person name="Lv Y."/>
            <person name="Xu L."/>
            <person name="Zheng H."/>
            <person name="Wang S."/>
            <person name="Zhao G."/>
            <person name="Liu Q."/>
            <person name="Zhang Y."/>
        </authorList>
    </citation>
    <scope>NUCLEOTIDE SEQUENCE [LARGE SCALE GENOMIC DNA]</scope>
    <source>
        <strain evidence="3">EIB202 / CCTCC M208068</strain>
    </source>
</reference>
<keyword evidence="1" id="KW-1133">Transmembrane helix</keyword>
<organism evidence="2 3">
    <name type="scientific">Edwardsiella piscicida</name>
    <dbReference type="NCBI Taxonomy" id="1263550"/>
    <lineage>
        <taxon>Bacteria</taxon>
        <taxon>Pseudomonadati</taxon>
        <taxon>Pseudomonadota</taxon>
        <taxon>Gammaproteobacteria</taxon>
        <taxon>Enterobacterales</taxon>
        <taxon>Hafniaceae</taxon>
        <taxon>Edwardsiella</taxon>
    </lineage>
</organism>
<dbReference type="AlphaFoldDB" id="A0AAU8P6V0"/>
<evidence type="ECO:0000256" key="1">
    <source>
        <dbReference type="SAM" id="Phobius"/>
    </source>
</evidence>
<feature type="transmembrane region" description="Helical" evidence="1">
    <location>
        <begin position="20"/>
        <end position="39"/>
    </location>
</feature>
<evidence type="ECO:0000313" key="3">
    <source>
        <dbReference type="Proteomes" id="UP000002634"/>
    </source>
</evidence>
<sequence>MYLTRIYRQGREKIRDISHINTYSAFIFLVLKAGKYIFFVKKSFSYRTPLAQPHRGRIRHHAY</sequence>